<reference evidence="7" key="1">
    <citation type="submission" date="2017-06" db="EMBL/GenBank/DDBJ databases">
        <authorList>
            <person name="Varghese N."/>
            <person name="Submissions S."/>
        </authorList>
    </citation>
    <scope>NUCLEOTIDE SEQUENCE [LARGE SCALE GENOMIC DNA]</scope>
    <source>
        <strain evidence="7">DSM 45207</strain>
    </source>
</reference>
<dbReference type="EMBL" id="FZNW01000011">
    <property type="protein sequence ID" value="SNR60657.1"/>
    <property type="molecule type" value="Genomic_DNA"/>
</dbReference>
<evidence type="ECO:0000256" key="4">
    <source>
        <dbReference type="ARBA" id="ARBA00023002"/>
    </source>
</evidence>
<proteinExistence type="inferred from homology"/>
<evidence type="ECO:0000256" key="5">
    <source>
        <dbReference type="ARBA" id="ARBA00023140"/>
    </source>
</evidence>
<keyword evidence="4" id="KW-0560">Oxidoreductase</keyword>
<evidence type="ECO:0000256" key="2">
    <source>
        <dbReference type="ARBA" id="ARBA00006484"/>
    </source>
</evidence>
<dbReference type="InterPro" id="IPR002347">
    <property type="entry name" value="SDR_fam"/>
</dbReference>
<evidence type="ECO:0000256" key="3">
    <source>
        <dbReference type="ARBA" id="ARBA00022857"/>
    </source>
</evidence>
<evidence type="ECO:0000313" key="7">
    <source>
        <dbReference type="Proteomes" id="UP000198348"/>
    </source>
</evidence>
<accession>A0A238XNY5</accession>
<organism evidence="6 7">
    <name type="scientific">Haloechinothrix alba</name>
    <dbReference type="NCBI Taxonomy" id="664784"/>
    <lineage>
        <taxon>Bacteria</taxon>
        <taxon>Bacillati</taxon>
        <taxon>Actinomycetota</taxon>
        <taxon>Actinomycetes</taxon>
        <taxon>Pseudonocardiales</taxon>
        <taxon>Pseudonocardiaceae</taxon>
        <taxon>Haloechinothrix</taxon>
    </lineage>
</organism>
<gene>
    <name evidence="6" type="ORF">SAMN06265360_111167</name>
</gene>
<dbReference type="AlphaFoldDB" id="A0A238XNY5"/>
<keyword evidence="3" id="KW-0521">NADP</keyword>
<dbReference type="PANTHER" id="PTHR42808:SF3">
    <property type="entry name" value="HYDROXYSTEROID DEHYDROGENASE-LIKE PROTEIN 2"/>
    <property type="match status" value="1"/>
</dbReference>
<dbReference type="Pfam" id="PF00106">
    <property type="entry name" value="adh_short"/>
    <property type="match status" value="1"/>
</dbReference>
<dbReference type="RefSeq" id="WP_089301780.1">
    <property type="nucleotide sequence ID" value="NZ_FZNW01000011.1"/>
</dbReference>
<dbReference type="GO" id="GO:0016491">
    <property type="term" value="F:oxidoreductase activity"/>
    <property type="evidence" value="ECO:0007669"/>
    <property type="project" value="UniProtKB-KW"/>
</dbReference>
<dbReference type="Gene3D" id="3.40.50.720">
    <property type="entry name" value="NAD(P)-binding Rossmann-like Domain"/>
    <property type="match status" value="1"/>
</dbReference>
<evidence type="ECO:0000313" key="6">
    <source>
        <dbReference type="EMBL" id="SNR60657.1"/>
    </source>
</evidence>
<comment type="similarity">
    <text evidence="2">Belongs to the short-chain dehydrogenases/reductases (SDR) family.</text>
</comment>
<comment type="subcellular location">
    <subcellularLocation>
        <location evidence="1">Peroxisome</location>
    </subcellularLocation>
</comment>
<evidence type="ECO:0000256" key="1">
    <source>
        <dbReference type="ARBA" id="ARBA00004275"/>
    </source>
</evidence>
<name>A0A238XNY5_9PSEU</name>
<dbReference type="NCBIfam" id="NF006133">
    <property type="entry name" value="PRK08278.1"/>
    <property type="match status" value="1"/>
</dbReference>
<dbReference type="FunFam" id="3.40.50.720:FF:000301">
    <property type="entry name" value="Hydroxysteroid dehydrogenase like 2"/>
    <property type="match status" value="1"/>
</dbReference>
<dbReference type="SUPFAM" id="SSF51735">
    <property type="entry name" value="NAD(P)-binding Rossmann-fold domains"/>
    <property type="match status" value="1"/>
</dbReference>
<dbReference type="OrthoDB" id="9810935at2"/>
<dbReference type="PRINTS" id="PR00081">
    <property type="entry name" value="GDHRDH"/>
</dbReference>
<dbReference type="PANTHER" id="PTHR42808">
    <property type="entry name" value="HYDROXYSTEROID DEHYDROGENASE-LIKE PROTEIN 2"/>
    <property type="match status" value="1"/>
</dbReference>
<dbReference type="Proteomes" id="UP000198348">
    <property type="component" value="Unassembled WGS sequence"/>
</dbReference>
<keyword evidence="7" id="KW-1185">Reference proteome</keyword>
<protein>
    <submittedName>
        <fullName evidence="6">Citronellol/citronellal dehydrogenase</fullName>
    </submittedName>
</protein>
<sequence>MSADNQKSPLAGRTILMSGGSRGIGHAIATRAARDGANIVLLAKTDAPDSRLPGTVHTAVADIEAAGGNGLAVVGDIRREEDATRAVESAVETFGRIDVVLNNASAIALEPIGTLPLKRYDLMLNVNARGTFVLVSAALQHLYESDNPHVLTLSPPLDPDPVWLHRHAPYTLSKYAMTMLTLGLAGQDHPKPLAANCLWPRTTIATAAVRNIVGGDAAMAVSRRPEIMADAAHAILSRKASEYTGQCFLDEDVLRRVGTTDFSAYRYGDADEADLKPDLFLPGGEHA</sequence>
<dbReference type="InterPro" id="IPR051935">
    <property type="entry name" value="HSDL2"/>
</dbReference>
<dbReference type="InterPro" id="IPR036291">
    <property type="entry name" value="NAD(P)-bd_dom_sf"/>
</dbReference>
<keyword evidence="5" id="KW-0576">Peroxisome</keyword>